<evidence type="ECO:0000256" key="1">
    <source>
        <dbReference type="ARBA" id="ARBA00004418"/>
    </source>
</evidence>
<organism evidence="8 9">
    <name type="scientific">Trinickia terrae</name>
    <dbReference type="NCBI Taxonomy" id="2571161"/>
    <lineage>
        <taxon>Bacteria</taxon>
        <taxon>Pseudomonadati</taxon>
        <taxon>Pseudomonadota</taxon>
        <taxon>Betaproteobacteria</taxon>
        <taxon>Burkholderiales</taxon>
        <taxon>Burkholderiaceae</taxon>
        <taxon>Trinickia</taxon>
    </lineage>
</organism>
<keyword evidence="6" id="KW-0564">Palmitate</keyword>
<comment type="subcellular location">
    <subcellularLocation>
        <location evidence="1">Periplasm</location>
    </subcellularLocation>
</comment>
<comment type="similarity">
    <text evidence="2">Belongs to the bacterial solute-binding protein 1 family.</text>
</comment>
<gene>
    <name evidence="8" type="ORF">FAZ69_13540</name>
</gene>
<proteinExistence type="inferred from homology"/>
<comment type="caution">
    <text evidence="8">The sequence shown here is derived from an EMBL/GenBank/DDBJ whole genome shotgun (WGS) entry which is preliminary data.</text>
</comment>
<evidence type="ECO:0000256" key="4">
    <source>
        <dbReference type="ARBA" id="ARBA00022729"/>
    </source>
</evidence>
<keyword evidence="7" id="KW-0449">Lipoprotein</keyword>
<accession>A0A4U1I5Y6</accession>
<name>A0A4U1I5Y6_9BURK</name>
<evidence type="ECO:0000256" key="2">
    <source>
        <dbReference type="ARBA" id="ARBA00008520"/>
    </source>
</evidence>
<evidence type="ECO:0000313" key="8">
    <source>
        <dbReference type="EMBL" id="TKC88766.1"/>
    </source>
</evidence>
<dbReference type="Gene3D" id="3.40.190.10">
    <property type="entry name" value="Periplasmic binding protein-like II"/>
    <property type="match status" value="2"/>
</dbReference>
<dbReference type="PANTHER" id="PTHR43649:SF33">
    <property type="entry name" value="POLYGALACTURONAN_RHAMNOGALACTURONAN-BINDING PROTEIN YTCQ"/>
    <property type="match status" value="1"/>
</dbReference>
<evidence type="ECO:0000256" key="6">
    <source>
        <dbReference type="ARBA" id="ARBA00023139"/>
    </source>
</evidence>
<evidence type="ECO:0000313" key="9">
    <source>
        <dbReference type="Proteomes" id="UP000305539"/>
    </source>
</evidence>
<evidence type="ECO:0000256" key="3">
    <source>
        <dbReference type="ARBA" id="ARBA00022475"/>
    </source>
</evidence>
<keyword evidence="4" id="KW-0732">Signal</keyword>
<keyword evidence="5" id="KW-0472">Membrane</keyword>
<dbReference type="Pfam" id="PF01547">
    <property type="entry name" value="SBP_bac_1"/>
    <property type="match status" value="1"/>
</dbReference>
<dbReference type="EMBL" id="SWJE01000006">
    <property type="protein sequence ID" value="TKC88766.1"/>
    <property type="molecule type" value="Genomic_DNA"/>
</dbReference>
<dbReference type="OrthoDB" id="5890863at2"/>
<dbReference type="PANTHER" id="PTHR43649">
    <property type="entry name" value="ARABINOSE-BINDING PROTEIN-RELATED"/>
    <property type="match status" value="1"/>
</dbReference>
<evidence type="ECO:0000256" key="5">
    <source>
        <dbReference type="ARBA" id="ARBA00023136"/>
    </source>
</evidence>
<protein>
    <submittedName>
        <fullName evidence="8">Extracellular solute-binding protein</fullName>
    </submittedName>
</protein>
<reference evidence="8 9" key="1">
    <citation type="submission" date="2019-04" db="EMBL/GenBank/DDBJ databases">
        <title>Trinickia sp. 7GSK02, isolated from subtropical forest soil.</title>
        <authorList>
            <person name="Gao Z.-H."/>
            <person name="Qiu L.-H."/>
        </authorList>
    </citation>
    <scope>NUCLEOTIDE SEQUENCE [LARGE SCALE GENOMIC DNA]</scope>
    <source>
        <strain evidence="8 9">7GSK02</strain>
    </source>
</reference>
<evidence type="ECO:0000256" key="7">
    <source>
        <dbReference type="ARBA" id="ARBA00023288"/>
    </source>
</evidence>
<dbReference type="Proteomes" id="UP000305539">
    <property type="component" value="Unassembled WGS sequence"/>
</dbReference>
<dbReference type="SUPFAM" id="SSF53850">
    <property type="entry name" value="Periplasmic binding protein-like II"/>
    <property type="match status" value="1"/>
</dbReference>
<dbReference type="InterPro" id="IPR050490">
    <property type="entry name" value="Bact_solute-bd_prot1"/>
</dbReference>
<sequence length="434" mass="47314">MKRPGAFNVDIQRYARALGIGVVSLLALIPQARADGLTGEIIVLNWQTGTEHDLLHDLETAFQKSNPSVRFREVNAIGQGDRRGAIRIALMSGEQADLLVNTWPAFRAELADAGMLRPLDRQWDAGHWGDSIAGKWRQLAQYKGVTYGMPFTFGDRSGIFYRPDTLAKAGIAASPKTWDDFLASFKKLKAAGITPIAMPAKVWAHGEWFESLLVRIGGPDVMSKLAAHQISWTDPAVKAAALHYAQMLRSGCCDPTDRMFATEWDNAADETLKNGTHGYELIGMWANGRMKAFGLAEGKDYALFQFPALGAGHDDATVIDAKEFLELKSGHADAAADAFLGWMSSADAAHILAKYGFPSTSSKADTSRYGVVLAETARVVANSKVQFVLGDLLPGDLVDEYRVQLQRLIQDPSDANVDKVLAAIEAKAKTAYQR</sequence>
<dbReference type="GO" id="GO:0042597">
    <property type="term" value="C:periplasmic space"/>
    <property type="evidence" value="ECO:0007669"/>
    <property type="project" value="UniProtKB-SubCell"/>
</dbReference>
<keyword evidence="3" id="KW-1003">Cell membrane</keyword>
<dbReference type="InterPro" id="IPR006059">
    <property type="entry name" value="SBP"/>
</dbReference>
<keyword evidence="9" id="KW-1185">Reference proteome</keyword>
<dbReference type="AlphaFoldDB" id="A0A4U1I5Y6"/>